<evidence type="ECO:0000313" key="8">
    <source>
        <dbReference type="Proteomes" id="UP000034164"/>
    </source>
</evidence>
<dbReference type="InterPro" id="IPR011009">
    <property type="entry name" value="Kinase-like_dom_sf"/>
</dbReference>
<comment type="caution">
    <text evidence="7">The sequence shown here is derived from an EMBL/GenBank/DDBJ whole genome shotgun (WGS) entry which is preliminary data.</text>
</comment>
<dbReference type="FunFam" id="1.10.510.10:FF:000624">
    <property type="entry name" value="Mitogen-activated protein kinase"/>
    <property type="match status" value="1"/>
</dbReference>
<dbReference type="PANTHER" id="PTHR24055">
    <property type="entry name" value="MITOGEN-ACTIVATED PROTEIN KINASE"/>
    <property type="match status" value="1"/>
</dbReference>
<evidence type="ECO:0000256" key="5">
    <source>
        <dbReference type="ARBA" id="ARBA00022840"/>
    </source>
</evidence>
<dbReference type="Gene3D" id="1.10.510.10">
    <property type="entry name" value="Transferase(Phosphotransferase) domain 1"/>
    <property type="match status" value="1"/>
</dbReference>
<sequence>MTLNQYLASNRLEPQCTKGFFYQLLRGLKYLHSANIVHCDLKPSSIVITRGCDLQVTGLDHSRIQGEGVMVDYVYDNRDQCYQAPELMLGAQIYHPAIDMWAAGCLLAEMINGAPLFSEERYTNQLYAIVKMLGYVPGDLIDGLSSGNIVGYLKSLPPTNWRPLRNHISTADIEALDLLEQLLDFDPEIRYPASRALEHAYVSLYHDPADEPTSERTWSVADLDYVEWPVNNWKTLM</sequence>
<feature type="domain" description="Protein kinase" evidence="6">
    <location>
        <begin position="1"/>
        <end position="202"/>
    </location>
</feature>
<dbReference type="AlphaFoldDB" id="A0A0G2I0N4"/>
<proteinExistence type="predicted"/>
<keyword evidence="2" id="KW-0808">Transferase</keyword>
<evidence type="ECO:0000256" key="3">
    <source>
        <dbReference type="ARBA" id="ARBA00022741"/>
    </source>
</evidence>
<dbReference type="InterPro" id="IPR000719">
    <property type="entry name" value="Prot_kinase_dom"/>
</dbReference>
<evidence type="ECO:0000259" key="6">
    <source>
        <dbReference type="PROSITE" id="PS50011"/>
    </source>
</evidence>
<evidence type="ECO:0000256" key="4">
    <source>
        <dbReference type="ARBA" id="ARBA00022777"/>
    </source>
</evidence>
<protein>
    <recommendedName>
        <fullName evidence="6">Protein kinase domain-containing protein</fullName>
    </recommendedName>
</protein>
<dbReference type="Gene3D" id="3.30.200.20">
    <property type="entry name" value="Phosphorylase Kinase, domain 1"/>
    <property type="match status" value="1"/>
</dbReference>
<dbReference type="Pfam" id="PF00069">
    <property type="entry name" value="Pkinase"/>
    <property type="match status" value="1"/>
</dbReference>
<dbReference type="VEuPathDB" id="FungiDB:EMCG_01766"/>
<dbReference type="SMART" id="SM00220">
    <property type="entry name" value="S_TKc"/>
    <property type="match status" value="1"/>
</dbReference>
<dbReference type="InterPro" id="IPR050117">
    <property type="entry name" value="MAPK"/>
</dbReference>
<gene>
    <name evidence="7" type="ORF">EMCG_01766</name>
</gene>
<evidence type="ECO:0000313" key="7">
    <source>
        <dbReference type="EMBL" id="KKZ63908.1"/>
    </source>
</evidence>
<dbReference type="PROSITE" id="PS50011">
    <property type="entry name" value="PROTEIN_KINASE_DOM"/>
    <property type="match status" value="1"/>
</dbReference>
<dbReference type="Proteomes" id="UP000034164">
    <property type="component" value="Unassembled WGS sequence"/>
</dbReference>
<dbReference type="EMBL" id="LCZI01000896">
    <property type="protein sequence ID" value="KKZ63908.1"/>
    <property type="molecule type" value="Genomic_DNA"/>
</dbReference>
<keyword evidence="5" id="KW-0067">ATP-binding</keyword>
<dbReference type="GO" id="GO:0004674">
    <property type="term" value="F:protein serine/threonine kinase activity"/>
    <property type="evidence" value="ECO:0007669"/>
    <property type="project" value="UniProtKB-KW"/>
</dbReference>
<keyword evidence="3" id="KW-0547">Nucleotide-binding</keyword>
<dbReference type="OrthoDB" id="4181325at2759"/>
<evidence type="ECO:0000256" key="2">
    <source>
        <dbReference type="ARBA" id="ARBA00022679"/>
    </source>
</evidence>
<accession>A0A0G2I0N4</accession>
<dbReference type="SUPFAM" id="SSF56112">
    <property type="entry name" value="Protein kinase-like (PK-like)"/>
    <property type="match status" value="1"/>
</dbReference>
<organism evidence="7 8">
    <name type="scientific">[Emmonsia] crescens</name>
    <dbReference type="NCBI Taxonomy" id="73230"/>
    <lineage>
        <taxon>Eukaryota</taxon>
        <taxon>Fungi</taxon>
        <taxon>Dikarya</taxon>
        <taxon>Ascomycota</taxon>
        <taxon>Pezizomycotina</taxon>
        <taxon>Eurotiomycetes</taxon>
        <taxon>Eurotiomycetidae</taxon>
        <taxon>Onygenales</taxon>
        <taxon>Ajellomycetaceae</taxon>
        <taxon>Emergomyces</taxon>
    </lineage>
</organism>
<evidence type="ECO:0000256" key="1">
    <source>
        <dbReference type="ARBA" id="ARBA00022527"/>
    </source>
</evidence>
<name>A0A0G2I0N4_9EURO</name>
<keyword evidence="4" id="KW-0418">Kinase</keyword>
<keyword evidence="1" id="KW-0723">Serine/threonine-protein kinase</keyword>
<reference evidence="8" key="1">
    <citation type="journal article" date="2015" name="PLoS Genet.">
        <title>The dynamic genome and transcriptome of the human fungal pathogen Blastomyces and close relative Emmonsia.</title>
        <authorList>
            <person name="Munoz J.F."/>
            <person name="Gauthier G.M."/>
            <person name="Desjardins C.A."/>
            <person name="Gallo J.E."/>
            <person name="Holder J."/>
            <person name="Sullivan T.D."/>
            <person name="Marty A.J."/>
            <person name="Carmen J.C."/>
            <person name="Chen Z."/>
            <person name="Ding L."/>
            <person name="Gujja S."/>
            <person name="Magrini V."/>
            <person name="Misas E."/>
            <person name="Mitreva M."/>
            <person name="Priest M."/>
            <person name="Saif S."/>
            <person name="Whiston E.A."/>
            <person name="Young S."/>
            <person name="Zeng Q."/>
            <person name="Goldman W.E."/>
            <person name="Mardis E.R."/>
            <person name="Taylor J.W."/>
            <person name="McEwen J.G."/>
            <person name="Clay O.K."/>
            <person name="Klein B.S."/>
            <person name="Cuomo C.A."/>
        </authorList>
    </citation>
    <scope>NUCLEOTIDE SEQUENCE [LARGE SCALE GENOMIC DNA]</scope>
    <source>
        <strain evidence="8">UAMH 3008</strain>
    </source>
</reference>
<dbReference type="GO" id="GO:0005524">
    <property type="term" value="F:ATP binding"/>
    <property type="evidence" value="ECO:0007669"/>
    <property type="project" value="UniProtKB-KW"/>
</dbReference>